<dbReference type="RefSeq" id="WP_370881998.1">
    <property type="nucleotide sequence ID" value="NZ_JAUSVX010000009.1"/>
</dbReference>
<dbReference type="PANTHER" id="PTHR22939:SF130">
    <property type="entry name" value="PERIPLASMIC SERINE ENDOPROTEASE DEGP-LIKE-RELATED"/>
    <property type="match status" value="1"/>
</dbReference>
<dbReference type="SMART" id="SM00228">
    <property type="entry name" value="PDZ"/>
    <property type="match status" value="2"/>
</dbReference>
<evidence type="ECO:0000256" key="9">
    <source>
        <dbReference type="ARBA" id="ARBA00022764"/>
    </source>
</evidence>
<evidence type="ECO:0000256" key="6">
    <source>
        <dbReference type="ARBA" id="ARBA00022670"/>
    </source>
</evidence>
<evidence type="ECO:0000256" key="14">
    <source>
        <dbReference type="SAM" id="MobiDB-lite"/>
    </source>
</evidence>
<feature type="region of interest" description="Disordered" evidence="14">
    <location>
        <begin position="377"/>
        <end position="397"/>
    </location>
</feature>
<dbReference type="PROSITE" id="PS50106">
    <property type="entry name" value="PDZ"/>
    <property type="match status" value="2"/>
</dbReference>
<dbReference type="NCBIfam" id="TIGR02037">
    <property type="entry name" value="degP_htrA_DO"/>
    <property type="match status" value="1"/>
</dbReference>
<comment type="caution">
    <text evidence="17">The sequence shown here is derived from an EMBL/GenBank/DDBJ whole genome shotgun (WGS) entry which is preliminary data.</text>
</comment>
<evidence type="ECO:0000313" key="18">
    <source>
        <dbReference type="Proteomes" id="UP001242480"/>
    </source>
</evidence>
<sequence length="495" mass="51737">MPDLSKTLMRRAGAAALAAVLAAAPMAILATGPAVAAAGPPSVADLASQLIDSVVNISTTQTVGGGGDDGPAPQMPQLPPGTPFEDFFNEFFKNRKGEAPRPHKTSSLGSGFIVDASGIIVTNNHVIDGADDIEVNFNDGTKLSAKLIGRDKKVDLAVLKVEPTKPLKAVKFADSDKTRVGDWVLAIGNPFGLGGTVTLGIVSANNRDINSGPYDNYIQTDAAINRGNSGGPLFDMDGNVVGINTAIISPTGGSIGIGFSVPASTAAPVVDQLRKYGETRRGWLGVKIQQVTDDIAESLGMDQAKGALVAGVDDKGPAKPAGLAPGDVILKFDGKNIREMRDLPRIVADTPVDKEVEVVILRNGQEITKTVRIQRLDEGETPQKANAQPVEPEKPPVTKALGLEMSGITKEMRDKYKLADDAKGVVVTSVENGSPADDKQIKAGDVIVQVGQQVVNSPADVSARLDDLKKNGTKQALLLLSNGQGELRFVALALQ</sequence>
<keyword evidence="9" id="KW-0574">Periplasm</keyword>
<accession>A0ABU0JB24</accession>
<dbReference type="SUPFAM" id="SSF50494">
    <property type="entry name" value="Trypsin-like serine proteases"/>
    <property type="match status" value="1"/>
</dbReference>
<dbReference type="InterPro" id="IPR001940">
    <property type="entry name" value="Peptidase_S1C"/>
</dbReference>
<dbReference type="InterPro" id="IPR009003">
    <property type="entry name" value="Peptidase_S1_PA"/>
</dbReference>
<dbReference type="GO" id="GO:0008233">
    <property type="term" value="F:peptidase activity"/>
    <property type="evidence" value="ECO:0007669"/>
    <property type="project" value="UniProtKB-KW"/>
</dbReference>
<comment type="catalytic activity">
    <reaction evidence="1">
        <text>Acts on substrates that are at least partially unfolded. The cleavage site P1 residue is normally between a pair of hydrophobic residues, such as Val-|-Val.</text>
        <dbReference type="EC" id="3.4.21.107"/>
    </reaction>
</comment>
<dbReference type="Gene3D" id="2.30.42.10">
    <property type="match status" value="2"/>
</dbReference>
<gene>
    <name evidence="17" type="ORF">QO011_004498</name>
</gene>
<evidence type="ECO:0000256" key="2">
    <source>
        <dbReference type="ARBA" id="ARBA00004418"/>
    </source>
</evidence>
<dbReference type="Pfam" id="PF13180">
    <property type="entry name" value="PDZ_2"/>
    <property type="match status" value="2"/>
</dbReference>
<dbReference type="InterPro" id="IPR011782">
    <property type="entry name" value="Pept_S1C_Do"/>
</dbReference>
<keyword evidence="11" id="KW-0720">Serine protease</keyword>
<dbReference type="Gene3D" id="2.40.10.120">
    <property type="match status" value="1"/>
</dbReference>
<name>A0ABU0JB24_9HYPH</name>
<keyword evidence="12" id="KW-0346">Stress response</keyword>
<dbReference type="SUPFAM" id="SSF50156">
    <property type="entry name" value="PDZ domain-like"/>
    <property type="match status" value="2"/>
</dbReference>
<evidence type="ECO:0000259" key="16">
    <source>
        <dbReference type="PROSITE" id="PS50106"/>
    </source>
</evidence>
<dbReference type="EC" id="3.4.21.107" evidence="4"/>
<comment type="similarity">
    <text evidence="3">Belongs to the peptidase S1C family.</text>
</comment>
<dbReference type="Pfam" id="PF13365">
    <property type="entry name" value="Trypsin_2"/>
    <property type="match status" value="1"/>
</dbReference>
<dbReference type="PANTHER" id="PTHR22939">
    <property type="entry name" value="SERINE PROTEASE FAMILY S1C HTRA-RELATED"/>
    <property type="match status" value="1"/>
</dbReference>
<evidence type="ECO:0000256" key="3">
    <source>
        <dbReference type="ARBA" id="ARBA00010541"/>
    </source>
</evidence>
<feature type="chain" id="PRO_5046156685" description="Probable periplasmic serine endoprotease DegP-like" evidence="15">
    <location>
        <begin position="37"/>
        <end position="495"/>
    </location>
</feature>
<evidence type="ECO:0000256" key="7">
    <source>
        <dbReference type="ARBA" id="ARBA00022729"/>
    </source>
</evidence>
<comment type="subcellular location">
    <subcellularLocation>
        <location evidence="2">Periplasm</location>
    </subcellularLocation>
</comment>
<feature type="domain" description="PDZ" evidence="16">
    <location>
        <begin position="370"/>
        <end position="450"/>
    </location>
</feature>
<dbReference type="Proteomes" id="UP001242480">
    <property type="component" value="Unassembled WGS sequence"/>
</dbReference>
<dbReference type="InterPro" id="IPR036034">
    <property type="entry name" value="PDZ_sf"/>
</dbReference>
<dbReference type="CDD" id="cd10839">
    <property type="entry name" value="cpPDZ1_DegP-like"/>
    <property type="match status" value="1"/>
</dbReference>
<keyword evidence="8" id="KW-0677">Repeat</keyword>
<feature type="domain" description="PDZ" evidence="16">
    <location>
        <begin position="273"/>
        <end position="364"/>
    </location>
</feature>
<evidence type="ECO:0000256" key="5">
    <source>
        <dbReference type="ARBA" id="ARBA00013958"/>
    </source>
</evidence>
<evidence type="ECO:0000256" key="1">
    <source>
        <dbReference type="ARBA" id="ARBA00001772"/>
    </source>
</evidence>
<organism evidence="17 18">
    <name type="scientific">Labrys wisconsinensis</name>
    <dbReference type="NCBI Taxonomy" id="425677"/>
    <lineage>
        <taxon>Bacteria</taxon>
        <taxon>Pseudomonadati</taxon>
        <taxon>Pseudomonadota</taxon>
        <taxon>Alphaproteobacteria</taxon>
        <taxon>Hyphomicrobiales</taxon>
        <taxon>Xanthobacteraceae</taxon>
        <taxon>Labrys</taxon>
    </lineage>
</organism>
<keyword evidence="18" id="KW-1185">Reference proteome</keyword>
<dbReference type="EMBL" id="JAUSVX010000009">
    <property type="protein sequence ID" value="MDQ0471473.1"/>
    <property type="molecule type" value="Genomic_DNA"/>
</dbReference>
<keyword evidence="7 15" id="KW-0732">Signal</keyword>
<evidence type="ECO:0000256" key="11">
    <source>
        <dbReference type="ARBA" id="ARBA00022825"/>
    </source>
</evidence>
<evidence type="ECO:0000256" key="13">
    <source>
        <dbReference type="ARBA" id="ARBA00032850"/>
    </source>
</evidence>
<reference evidence="17 18" key="1">
    <citation type="submission" date="2023-07" db="EMBL/GenBank/DDBJ databases">
        <title>Genomic Encyclopedia of Type Strains, Phase IV (KMG-IV): sequencing the most valuable type-strain genomes for metagenomic binning, comparative biology and taxonomic classification.</title>
        <authorList>
            <person name="Goeker M."/>
        </authorList>
    </citation>
    <scope>NUCLEOTIDE SEQUENCE [LARGE SCALE GENOMIC DNA]</scope>
    <source>
        <strain evidence="17 18">DSM 19619</strain>
    </source>
</reference>
<keyword evidence="6 17" id="KW-0645">Protease</keyword>
<feature type="signal peptide" evidence="15">
    <location>
        <begin position="1"/>
        <end position="36"/>
    </location>
</feature>
<evidence type="ECO:0000256" key="4">
    <source>
        <dbReference type="ARBA" id="ARBA00013035"/>
    </source>
</evidence>
<dbReference type="GO" id="GO:0006508">
    <property type="term" value="P:proteolysis"/>
    <property type="evidence" value="ECO:0007669"/>
    <property type="project" value="UniProtKB-KW"/>
</dbReference>
<proteinExistence type="inferred from homology"/>
<dbReference type="InterPro" id="IPR001478">
    <property type="entry name" value="PDZ"/>
</dbReference>
<keyword evidence="10 17" id="KW-0378">Hydrolase</keyword>
<evidence type="ECO:0000313" key="17">
    <source>
        <dbReference type="EMBL" id="MDQ0471473.1"/>
    </source>
</evidence>
<protein>
    <recommendedName>
        <fullName evidence="5">Probable periplasmic serine endoprotease DegP-like</fullName>
        <ecNumber evidence="4">3.4.21.107</ecNumber>
    </recommendedName>
    <alternativeName>
        <fullName evidence="13">Protease Do</fullName>
    </alternativeName>
</protein>
<evidence type="ECO:0000256" key="10">
    <source>
        <dbReference type="ARBA" id="ARBA00022801"/>
    </source>
</evidence>
<evidence type="ECO:0000256" key="15">
    <source>
        <dbReference type="SAM" id="SignalP"/>
    </source>
</evidence>
<evidence type="ECO:0000256" key="12">
    <source>
        <dbReference type="ARBA" id="ARBA00023016"/>
    </source>
</evidence>
<evidence type="ECO:0000256" key="8">
    <source>
        <dbReference type="ARBA" id="ARBA00022737"/>
    </source>
</evidence>
<dbReference type="PRINTS" id="PR00834">
    <property type="entry name" value="PROTEASES2C"/>
</dbReference>